<gene>
    <name evidence="1" type="ORF">BGX16_0405</name>
</gene>
<dbReference type="RefSeq" id="WP_100424555.1">
    <property type="nucleotide sequence ID" value="NZ_PGEX01000001.1"/>
</dbReference>
<dbReference type="Proteomes" id="UP000231134">
    <property type="component" value="Unassembled WGS sequence"/>
</dbReference>
<dbReference type="InterPro" id="IPR050708">
    <property type="entry name" value="T6SS_VgrG/RHS"/>
</dbReference>
<dbReference type="PANTHER" id="PTHR32305:SF15">
    <property type="entry name" value="PROTEIN RHSA-RELATED"/>
    <property type="match status" value="1"/>
</dbReference>
<dbReference type="OrthoDB" id="9757552at2"/>
<dbReference type="InterPro" id="IPR022385">
    <property type="entry name" value="Rhs_assc_core"/>
</dbReference>
<dbReference type="Gene3D" id="2.180.10.10">
    <property type="entry name" value="RHS repeat-associated core"/>
    <property type="match status" value="1"/>
</dbReference>
<protein>
    <submittedName>
        <fullName evidence="1">RHS repeat-associated protein</fullName>
    </submittedName>
</protein>
<proteinExistence type="predicted"/>
<dbReference type="EMBL" id="PGEX01000001">
    <property type="protein sequence ID" value="PJJ40479.1"/>
    <property type="molecule type" value="Genomic_DNA"/>
</dbReference>
<dbReference type="NCBIfam" id="TIGR03696">
    <property type="entry name" value="Rhs_assc_core"/>
    <property type="match status" value="1"/>
</dbReference>
<dbReference type="PANTHER" id="PTHR32305">
    <property type="match status" value="1"/>
</dbReference>
<name>A0A2M9A461_9BACT</name>
<keyword evidence="2" id="KW-1185">Reference proteome</keyword>
<evidence type="ECO:0000313" key="1">
    <source>
        <dbReference type="EMBL" id="PJJ40479.1"/>
    </source>
</evidence>
<evidence type="ECO:0000313" key="2">
    <source>
        <dbReference type="Proteomes" id="UP000231134"/>
    </source>
</evidence>
<comment type="caution">
    <text evidence="1">The sequence shown here is derived from an EMBL/GenBank/DDBJ whole genome shotgun (WGS) entry which is preliminary data.</text>
</comment>
<sequence length="1658" mass="181118">MKKTLIFLFLIVGFSFADVIAQRYSDGKIHRALPSWIDMSDAQVVPFSVNGTVLSLSEAHQFTYMSRTYSNLTIYADGRISFGNSTNGLDKDIEPYLQPISADVNMGNFFRWRSIVDANSNYLTVVEMGPFLYRGKSYSVQSSFFIDGEIQVQLWQNDVAHAKPELLNWMRPVLYNGTVKTRPEKKQVTRMDVYGPNGLRPGWIAKSFNGAGVSITEPNGIGTGLLVNMGTFSQAGGLLAYDYSREYPVVGGIRNIEVKMLNPVDVDDSLCIWYFNEFQGTADAYYPSMKKNQTMGVFSPEDYTYQWGGPFYTSSYVTRPAPGFKFQLAYPQNQNMTFRIGRIVYNLKQLPSIQFLPPKPYQLTFSITGSGRVSMNSPSGTSPFSLYEGEKASASIIGKAGSTIERITVNGKVVVLNGEIISKMPPINPSFNAMRDANEYVKLFKVYGNRPYSKIDFDITAMHENVNVVVEFAPCEARTLDVVPEMVKTDSYLDPVNQSNARKFTSAFFKDAFGSTVQKQDSLADGKYIVSAVYSDALGKTKYEPMSFVRDTTAFGYMDMACEACVTAANNYYDGTDSTDKPNAESNAFTEFEPRYGNTSGSFGRNAGIARRSFEYQQQVQEAYGLPASVATDFLYLNYLNEDNISDNFRKRIKNPGGKHLTISRDAEGRYTQSVTDEKNRTVSTWTYDGENELVVMNEYDGYDRLIRSYLRDYPAFADTMGYDAMGRLLSKKSNDRGLVEYAYDSLGNLRFTRNARQKALGNNYFMANVYDGEGRVVAIGEVHGGHDFAAPNTAIASAALTPIVRTVYGKPTSDTLTLYGVNLNSSLLGNILSQMDGIRDYDVGAIIAYDGEGNPVSIKMKSYDRIGRMSRQWVVYLFDDVPAVQLSYVYNLSDELASSTYSEWDGSGWTQKSTRTRTYDNKGRLVETREGNSMLASYTYSANGNVVSKHYYDAGAEVFAKTVRRDVYGRPVVLDYRNGSTELYSENISYENPLSVRQSTVARVWADAGTAGRVVENAGYTYDYLGRLTEMSGTRNASYRYDELGRLTAKREGSQAVGYYYGSQSHQGYYRPHGMTISGRSYTPFEYYSYDASGNVWLDRYARAAYELDARALPENVRLYPEVPSGISQNNLDDFESLELARIRMAYDENGQRMYFNYGDGSSGYGEATLGGVGVYRKDGSGDYTLVREDLIAGGYRKDGAAYFPVTDVQGNIRGYANTSGVQSAYAYYPYGTLIDLAHDDAEDSRRWQAKEFDSDLNKYYFGARFYDPLFGLWLTPDPAGQFANPYTYGGDPLNYIDPNGESVTAAIIVGAAIGAAIGGTVSAVNCSGANEVGCGKAIAQGAAIGGIAGAASGGVGSAVSGAIGGVGGAIAGGASGGATSGTINYLGNSVTGNGSVDGMGLWTAFWQGSVSGAISGGVSYGLSAWGQAFGGSWYNPATYFGNVPVVNSAMSSSISSMVLAEINGDDVGEAGLKGLMFGGLSSMANSLASIGLVYAANAVGGTDALNNLYGEKAGIWMTEKQAVKEMRTSPGAVSASVANDPVGWAIAILSGGGPFSHVRGSDIEGNVLENNGNGVMEYQNAADDDKSSTRLTFVSKKYADNYHSNVTVNNMKGMGYLKAGLCTGAVHELNPFYRGGAPNNLIPWRYRYHFYPGGLW</sequence>
<reference evidence="1 2" key="1">
    <citation type="submission" date="2017-11" db="EMBL/GenBank/DDBJ databases">
        <title>Animal gut microbial communities from fecal samples from Wisconsin, USA.</title>
        <authorList>
            <person name="Neumann A."/>
        </authorList>
    </citation>
    <scope>NUCLEOTIDE SEQUENCE [LARGE SCALE GENOMIC DNA]</scope>
    <source>
        <strain evidence="1 2">UWS3</strain>
    </source>
</reference>
<organism evidence="1 2">
    <name type="scientific">Hallerella succinigenes</name>
    <dbReference type="NCBI Taxonomy" id="1896222"/>
    <lineage>
        <taxon>Bacteria</taxon>
        <taxon>Pseudomonadati</taxon>
        <taxon>Fibrobacterota</taxon>
        <taxon>Fibrobacteria</taxon>
        <taxon>Fibrobacterales</taxon>
        <taxon>Fibrobacteraceae</taxon>
        <taxon>Hallerella</taxon>
    </lineage>
</organism>
<accession>A0A2M9A461</accession>